<feature type="region of interest" description="Disordered" evidence="1">
    <location>
        <begin position="1"/>
        <end position="21"/>
    </location>
</feature>
<sequence length="169" mass="19013">MRWTTTASRSTSPRSRMPTADGLYSACTEPNTLVDVAILKSAMVISRRMGLGSSLNNVSPQQSINCTRYARTTERGGRVRVRRPRRPCVFFGHRVASTRLYSGGHAPRGVAPTGSYPDFSTHSHVLDYTVVPASTTVWSRDRQPSMKRIWPRRRHTMMSIERFEAQVAT</sequence>
<accession>A0A0C3RRG1</accession>
<evidence type="ECO:0000313" key="3">
    <source>
        <dbReference type="Proteomes" id="UP000053257"/>
    </source>
</evidence>
<dbReference type="Proteomes" id="UP000053257">
    <property type="component" value="Unassembled WGS sequence"/>
</dbReference>
<dbReference type="HOGENOM" id="CLU_1579089_0_0_1"/>
<keyword evidence="3" id="KW-1185">Reference proteome</keyword>
<reference evidence="2 3" key="1">
    <citation type="journal article" date="2014" name="PLoS Genet.">
        <title>Analysis of the Phlebiopsis gigantea genome, transcriptome and secretome provides insight into its pioneer colonization strategies of wood.</title>
        <authorList>
            <person name="Hori C."/>
            <person name="Ishida T."/>
            <person name="Igarashi K."/>
            <person name="Samejima M."/>
            <person name="Suzuki H."/>
            <person name="Master E."/>
            <person name="Ferreira P."/>
            <person name="Ruiz-Duenas F.J."/>
            <person name="Held B."/>
            <person name="Canessa P."/>
            <person name="Larrondo L.F."/>
            <person name="Schmoll M."/>
            <person name="Druzhinina I.S."/>
            <person name="Kubicek C.P."/>
            <person name="Gaskell J.A."/>
            <person name="Kersten P."/>
            <person name="St John F."/>
            <person name="Glasner J."/>
            <person name="Sabat G."/>
            <person name="Splinter BonDurant S."/>
            <person name="Syed K."/>
            <person name="Yadav J."/>
            <person name="Mgbeahuruike A.C."/>
            <person name="Kovalchuk A."/>
            <person name="Asiegbu F.O."/>
            <person name="Lackner G."/>
            <person name="Hoffmeister D."/>
            <person name="Rencoret J."/>
            <person name="Gutierrez A."/>
            <person name="Sun H."/>
            <person name="Lindquist E."/>
            <person name="Barry K."/>
            <person name="Riley R."/>
            <person name="Grigoriev I.V."/>
            <person name="Henrissat B."/>
            <person name="Kues U."/>
            <person name="Berka R.M."/>
            <person name="Martinez A.T."/>
            <person name="Covert S.F."/>
            <person name="Blanchette R.A."/>
            <person name="Cullen D."/>
        </authorList>
    </citation>
    <scope>NUCLEOTIDE SEQUENCE [LARGE SCALE GENOMIC DNA]</scope>
    <source>
        <strain evidence="2 3">11061_1 CR5-6</strain>
    </source>
</reference>
<organism evidence="2 3">
    <name type="scientific">Phlebiopsis gigantea (strain 11061_1 CR5-6)</name>
    <name type="common">White-rot fungus</name>
    <name type="synonym">Peniophora gigantea</name>
    <dbReference type="NCBI Taxonomy" id="745531"/>
    <lineage>
        <taxon>Eukaryota</taxon>
        <taxon>Fungi</taxon>
        <taxon>Dikarya</taxon>
        <taxon>Basidiomycota</taxon>
        <taxon>Agaricomycotina</taxon>
        <taxon>Agaricomycetes</taxon>
        <taxon>Polyporales</taxon>
        <taxon>Phanerochaetaceae</taxon>
        <taxon>Phlebiopsis</taxon>
    </lineage>
</organism>
<proteinExistence type="predicted"/>
<protein>
    <submittedName>
        <fullName evidence="2">Uncharacterized protein</fullName>
    </submittedName>
</protein>
<dbReference type="EMBL" id="KN840660">
    <property type="protein sequence ID" value="KIP02676.1"/>
    <property type="molecule type" value="Genomic_DNA"/>
</dbReference>
<gene>
    <name evidence="2" type="ORF">PHLGIDRAFT_284756</name>
</gene>
<evidence type="ECO:0000313" key="2">
    <source>
        <dbReference type="EMBL" id="KIP02676.1"/>
    </source>
</evidence>
<name>A0A0C3RRG1_PHLG1</name>
<feature type="compositionally biased region" description="Low complexity" evidence="1">
    <location>
        <begin position="1"/>
        <end position="20"/>
    </location>
</feature>
<evidence type="ECO:0000256" key="1">
    <source>
        <dbReference type="SAM" id="MobiDB-lite"/>
    </source>
</evidence>
<dbReference type="AlphaFoldDB" id="A0A0C3RRG1"/>